<dbReference type="Pfam" id="PF01255">
    <property type="entry name" value="Prenyltransf"/>
    <property type="match status" value="1"/>
</dbReference>
<evidence type="ECO:0000313" key="10">
    <source>
        <dbReference type="EMBL" id="AHE67885.1"/>
    </source>
</evidence>
<evidence type="ECO:0000313" key="11">
    <source>
        <dbReference type="Proteomes" id="UP000018838"/>
    </source>
</evidence>
<comment type="pathway">
    <text evidence="8">Phospholipid metabolism; CDP-diacylglycerol biosynthesis; CDP-diacylglycerol from sn-glycerol 3-phosphate: step 3/3.</text>
</comment>
<feature type="binding site" evidence="7">
    <location>
        <position position="68"/>
    </location>
    <ligand>
        <name>substrate</name>
    </ligand>
</feature>
<feature type="transmembrane region" description="Helical" evidence="9">
    <location>
        <begin position="275"/>
        <end position="292"/>
    </location>
</feature>
<dbReference type="eggNOG" id="COG0020">
    <property type="taxonomic scope" value="Bacteria"/>
</dbReference>
<feature type="binding site" evidence="7">
    <location>
        <position position="187"/>
    </location>
    <ligand>
        <name>substrate</name>
    </ligand>
</feature>
<feature type="binding site" evidence="7">
    <location>
        <position position="36"/>
    </location>
    <ligand>
        <name>substrate</name>
    </ligand>
</feature>
<dbReference type="EMBL" id="CP004006">
    <property type="protein sequence ID" value="AHE67885.1"/>
    <property type="molecule type" value="Genomic_DNA"/>
</dbReference>
<comment type="catalytic activity">
    <reaction evidence="8">
        <text>a 1,2-diacyl-sn-glycero-3-phosphate + CTP + H(+) = a CDP-1,2-diacyl-sn-glycerol + diphosphate</text>
        <dbReference type="Rhea" id="RHEA:16229"/>
        <dbReference type="ChEBI" id="CHEBI:15378"/>
        <dbReference type="ChEBI" id="CHEBI:33019"/>
        <dbReference type="ChEBI" id="CHEBI:37563"/>
        <dbReference type="ChEBI" id="CHEBI:58332"/>
        <dbReference type="ChEBI" id="CHEBI:58608"/>
        <dbReference type="EC" id="2.7.7.41"/>
    </reaction>
</comment>
<dbReference type="EC" id="2.5.1.31" evidence="7"/>
<evidence type="ECO:0000256" key="8">
    <source>
        <dbReference type="RuleBase" id="RU003938"/>
    </source>
</evidence>
<dbReference type="GO" id="GO:0008834">
    <property type="term" value="F:ditrans,polycis-undecaprenyl-diphosphate synthase [(2E,6E)-farnesyl-diphosphate specific] activity"/>
    <property type="evidence" value="ECO:0007669"/>
    <property type="project" value="UniProtKB-UniRule"/>
</dbReference>
<sequence>MEEVGLNQKLPQHIAIVMDGNGRWAENRGLPRVEGHRTGIEAVKAVVQCCLQKQIAVLSLFAFSSENWSRPVIEVDFLMQLFINALQQEIRSLHEHGVSLRFIGEREQLSFPLREQMQAAETLTQGNTQLILNVAVNYSGKWDIIKAIKTLAKQVAQAELSAGEIDETVFSHYLSTHGLPDPDLFIRTSGEQRVSNFFLWQLAYTELYFADVHWPDFTAKEFEKALLDYSKRERRYGLISKQLTEKNMFKQRLLTALVLVPLVLIAIYFASPWVLVLIILLAVMAGGWEWLLLMPVSRLLPKCIFILALVLMTWLSMYWLDYWLFAGLVVWILILLAVLTFPASQVFWGFPAVVGGACLLLLPLFASSLVAVFQFPQGKDLVVYLFCLIWAADIGAYLSGKSLGRIKLIPQVSPGKTIEGSVGGVLLAMLVAFIAYFYFRPSSVVSWFGIALGTVFISVLGDLFISILKRRCKLKDTGHIFPGHGGVLDRLDSLIAALPLFYCGMRFMPPGLH</sequence>
<feature type="binding site" evidence="7">
    <location>
        <begin position="20"/>
        <end position="23"/>
    </location>
    <ligand>
        <name>substrate</name>
    </ligand>
</feature>
<evidence type="ECO:0000256" key="5">
    <source>
        <dbReference type="ARBA" id="ARBA00022989"/>
    </source>
</evidence>
<feature type="transmembrane region" description="Helical" evidence="9">
    <location>
        <begin position="445"/>
        <end position="465"/>
    </location>
</feature>
<name>W0BDF7_9GAMM</name>
<dbReference type="InterPro" id="IPR000374">
    <property type="entry name" value="PC_trans"/>
</dbReference>
<feature type="transmembrane region" description="Helical" evidence="9">
    <location>
        <begin position="381"/>
        <end position="399"/>
    </location>
</feature>
<keyword evidence="7" id="KW-0133">Cell shape</keyword>
<dbReference type="HAMAP" id="MF_01139">
    <property type="entry name" value="ISPT"/>
    <property type="match status" value="1"/>
</dbReference>
<dbReference type="GO" id="GO:0008360">
    <property type="term" value="P:regulation of cell shape"/>
    <property type="evidence" value="ECO:0007669"/>
    <property type="project" value="UniProtKB-KW"/>
</dbReference>
<feature type="binding site" evidence="7">
    <location>
        <position position="206"/>
    </location>
    <ligand>
        <name>Mg(2+)</name>
        <dbReference type="ChEBI" id="CHEBI:18420"/>
    </ligand>
</feature>
<reference evidence="10 11" key="1">
    <citation type="journal article" date="2013" name="Int. J. Med. Microbiol.">
        <title>Legionella oakridgensis ATCC 33761 genome sequence and phenotypic characterization reveals its replication capacity in amoebae.</title>
        <authorList>
            <person name="Brzuszkiewicz E."/>
            <person name="Schulz T."/>
            <person name="Rydzewski K."/>
            <person name="Daniel R."/>
            <person name="Gillmaier N."/>
            <person name="Dittmann C."/>
            <person name="Holland G."/>
            <person name="Schunder E."/>
            <person name="Lautner M."/>
            <person name="Eisenreich W."/>
            <person name="Luck C."/>
            <person name="Heuner K."/>
        </authorList>
    </citation>
    <scope>NUCLEOTIDE SEQUENCE [LARGE SCALE GENOMIC DNA]</scope>
    <source>
        <strain>OR-10</strain>
        <strain evidence="11">ATCC 33761</strain>
    </source>
</reference>
<evidence type="ECO:0000256" key="4">
    <source>
        <dbReference type="ARBA" id="ARBA00022692"/>
    </source>
</evidence>
<dbReference type="GO" id="GO:0016094">
    <property type="term" value="P:polyprenol biosynthetic process"/>
    <property type="evidence" value="ECO:0007669"/>
    <property type="project" value="TreeGrafter"/>
</dbReference>
<feature type="transmembrane region" description="Helical" evidence="9">
    <location>
        <begin position="299"/>
        <end position="316"/>
    </location>
</feature>
<feature type="binding site" evidence="7">
    <location>
        <position position="24"/>
    </location>
    <ligand>
        <name>substrate</name>
    </ligand>
</feature>
<comment type="similarity">
    <text evidence="2 8">Belongs to the CDS family.</text>
</comment>
<comment type="subunit">
    <text evidence="7">Homodimer.</text>
</comment>
<dbReference type="PATRIC" id="fig|1268635.3.peg.2405"/>
<comment type="subcellular location">
    <subcellularLocation>
        <location evidence="1">Membrane</location>
        <topology evidence="1">Multi-pass membrane protein</topology>
    </subcellularLocation>
</comment>
<comment type="cofactor">
    <cofactor evidence="7">
        <name>Mg(2+)</name>
        <dbReference type="ChEBI" id="CHEBI:18420"/>
    </cofactor>
    <text evidence="7">Binds 2 magnesium ions per subunit.</text>
</comment>
<comment type="catalytic activity">
    <reaction evidence="7">
        <text>8 isopentenyl diphosphate + (2E,6E)-farnesyl diphosphate = di-trans,octa-cis-undecaprenyl diphosphate + 8 diphosphate</text>
        <dbReference type="Rhea" id="RHEA:27551"/>
        <dbReference type="ChEBI" id="CHEBI:33019"/>
        <dbReference type="ChEBI" id="CHEBI:58405"/>
        <dbReference type="ChEBI" id="CHEBI:128769"/>
        <dbReference type="ChEBI" id="CHEBI:175763"/>
        <dbReference type="EC" id="2.5.1.31"/>
    </reaction>
</comment>
<dbReference type="UniPathway" id="UPA00557">
    <property type="reaction ID" value="UER00614"/>
</dbReference>
<feature type="transmembrane region" description="Helical" evidence="9">
    <location>
        <begin position="322"/>
        <end position="341"/>
    </location>
</feature>
<dbReference type="AlphaFoldDB" id="W0BDF7"/>
<dbReference type="Proteomes" id="UP000018838">
    <property type="component" value="Chromosome"/>
</dbReference>
<feature type="transmembrane region" description="Helical" evidence="9">
    <location>
        <begin position="420"/>
        <end position="439"/>
    </location>
</feature>
<dbReference type="InterPro" id="IPR001441">
    <property type="entry name" value="UPP_synth-like"/>
</dbReference>
<keyword evidence="6 9" id="KW-0472">Membrane</keyword>
<evidence type="ECO:0000256" key="2">
    <source>
        <dbReference type="ARBA" id="ARBA00010185"/>
    </source>
</evidence>
<evidence type="ECO:0000256" key="1">
    <source>
        <dbReference type="ARBA" id="ARBA00004141"/>
    </source>
</evidence>
<keyword evidence="5 9" id="KW-1133">Transmembrane helix</keyword>
<organism evidence="10 11">
    <name type="scientific">Legionella oakridgensis ATCC 33761 = DSM 21215</name>
    <dbReference type="NCBI Taxonomy" id="1268635"/>
    <lineage>
        <taxon>Bacteria</taxon>
        <taxon>Pseudomonadati</taxon>
        <taxon>Pseudomonadota</taxon>
        <taxon>Gammaproteobacteria</taxon>
        <taxon>Legionellales</taxon>
        <taxon>Legionellaceae</taxon>
        <taxon>Legionella</taxon>
    </lineage>
</organism>
<dbReference type="PROSITE" id="PS01066">
    <property type="entry name" value="UPP_SYNTHASE"/>
    <property type="match status" value="1"/>
</dbReference>
<feature type="active site" description="Proton acceptor" evidence="7">
    <location>
        <position position="67"/>
    </location>
</feature>
<keyword evidence="7" id="KW-0961">Cell wall biogenesis/degradation</keyword>
<comment type="similarity">
    <text evidence="7">Belongs to the UPP synthase family.</text>
</comment>
<gene>
    <name evidence="7" type="primary">uppS</name>
    <name evidence="10" type="ORF">Loa_02343</name>
</gene>
<dbReference type="PANTHER" id="PTHR10291">
    <property type="entry name" value="DEHYDRODOLICHYL DIPHOSPHATE SYNTHASE FAMILY MEMBER"/>
    <property type="match status" value="1"/>
</dbReference>
<keyword evidence="7" id="KW-0573">Peptidoglycan synthesis</keyword>
<dbReference type="NCBIfam" id="NF011405">
    <property type="entry name" value="PRK14830.1"/>
    <property type="match status" value="1"/>
</dbReference>
<keyword evidence="11" id="KW-1185">Reference proteome</keyword>
<dbReference type="Gene3D" id="3.40.1180.10">
    <property type="entry name" value="Decaprenyl diphosphate synthase-like"/>
    <property type="match status" value="1"/>
</dbReference>
<feature type="binding site" evidence="7">
    <location>
        <position position="32"/>
    </location>
    <ligand>
        <name>substrate</name>
    </ligand>
</feature>
<dbReference type="GO" id="GO:0000287">
    <property type="term" value="F:magnesium ion binding"/>
    <property type="evidence" value="ECO:0007669"/>
    <property type="project" value="UniProtKB-UniRule"/>
</dbReference>
<keyword evidence="8" id="KW-0548">Nucleotidyltransferase</keyword>
<feature type="active site" evidence="7">
    <location>
        <position position="19"/>
    </location>
</feature>
<evidence type="ECO:0000256" key="6">
    <source>
        <dbReference type="ARBA" id="ARBA00023136"/>
    </source>
</evidence>
<dbReference type="InterPro" id="IPR036424">
    <property type="entry name" value="UPP_synth-like_sf"/>
</dbReference>
<feature type="binding site" evidence="7">
    <location>
        <begin position="193"/>
        <end position="195"/>
    </location>
    <ligand>
        <name>substrate</name>
    </ligand>
</feature>
<accession>W0BDF7</accession>
<dbReference type="PANTHER" id="PTHR10291:SF0">
    <property type="entry name" value="DEHYDRODOLICHYL DIPHOSPHATE SYNTHASE 2"/>
    <property type="match status" value="1"/>
</dbReference>
<dbReference type="GO" id="GO:0009252">
    <property type="term" value="P:peptidoglycan biosynthetic process"/>
    <property type="evidence" value="ECO:0007669"/>
    <property type="project" value="UniProtKB-UniRule"/>
</dbReference>
<dbReference type="CDD" id="cd00475">
    <property type="entry name" value="Cis_IPPS"/>
    <property type="match status" value="1"/>
</dbReference>
<dbReference type="GO" id="GO:0004605">
    <property type="term" value="F:phosphatidate cytidylyltransferase activity"/>
    <property type="evidence" value="ECO:0007669"/>
    <property type="project" value="UniProtKB-EC"/>
</dbReference>
<feature type="binding site" evidence="7">
    <location>
        <position position="19"/>
    </location>
    <ligand>
        <name>Mg(2+)</name>
        <dbReference type="ChEBI" id="CHEBI:18420"/>
    </ligand>
</feature>
<dbReference type="GO" id="GO:0016020">
    <property type="term" value="C:membrane"/>
    <property type="evidence" value="ECO:0007669"/>
    <property type="project" value="UniProtKB-SubCell"/>
</dbReference>
<dbReference type="HOGENOM" id="CLU_530799_0_0_6"/>
<protein>
    <recommendedName>
        <fullName evidence="7">Ditrans,polycis-undecaprenyl-diphosphate synthase ((2E,6E)-farnesyl-diphosphate specific)</fullName>
        <ecNumber evidence="7">2.5.1.31</ecNumber>
    </recommendedName>
    <alternativeName>
        <fullName evidence="7">Ditrans,polycis-undecaprenylcistransferase</fullName>
    </alternativeName>
    <alternativeName>
        <fullName evidence="7">Undecaprenyl diphosphate synthase</fullName>
        <shortName evidence="7">UDS</shortName>
    </alternativeName>
    <alternativeName>
        <fullName evidence="7">Undecaprenyl pyrophosphate synthase</fullName>
        <shortName evidence="7">UPP synthase</shortName>
    </alternativeName>
</protein>
<feature type="transmembrane region" description="Helical" evidence="9">
    <location>
        <begin position="253"/>
        <end position="269"/>
    </location>
</feature>
<keyword evidence="7" id="KW-0460">Magnesium</keyword>
<dbReference type="KEGG" id="lok:Loa_02343"/>
<feature type="binding site" evidence="7">
    <location>
        <begin position="64"/>
        <end position="66"/>
    </location>
    <ligand>
        <name>substrate</name>
    </ligand>
</feature>
<evidence type="ECO:0000256" key="3">
    <source>
        <dbReference type="ARBA" id="ARBA00022679"/>
    </source>
</evidence>
<keyword evidence="4 8" id="KW-0812">Transmembrane</keyword>
<proteinExistence type="inferred from homology"/>
<keyword evidence="3 7" id="KW-0808">Transferase</keyword>
<comment type="function">
    <text evidence="7">Catalyzes the sequential condensation of isopentenyl diphosphate (IPP) with (2E,6E)-farnesyl diphosphate (E,E-FPP) to yield (2Z,6Z,10Z,14Z,18Z,22Z,26Z,30Z,34E,38E)-undecaprenyl diphosphate (di-trans,octa-cis-UPP). UPP is the precursor of glycosyl carrier lipid in the biosynthesis of bacterial cell wall polysaccharide components such as peptidoglycan and lipopolysaccharide.</text>
</comment>
<dbReference type="GO" id="GO:0071555">
    <property type="term" value="P:cell wall organization"/>
    <property type="evidence" value="ECO:0007669"/>
    <property type="project" value="UniProtKB-KW"/>
</dbReference>
<evidence type="ECO:0000256" key="9">
    <source>
        <dbReference type="SAM" id="Phobius"/>
    </source>
</evidence>
<keyword evidence="7" id="KW-0479">Metal-binding</keyword>
<dbReference type="Pfam" id="PF01148">
    <property type="entry name" value="CTP_transf_1"/>
    <property type="match status" value="1"/>
</dbReference>
<dbReference type="NCBIfam" id="TIGR00055">
    <property type="entry name" value="uppS"/>
    <property type="match status" value="1"/>
</dbReference>
<dbReference type="GO" id="GO:0016024">
    <property type="term" value="P:CDP-diacylglycerol biosynthetic process"/>
    <property type="evidence" value="ECO:0007669"/>
    <property type="project" value="UniProtKB-UniPathway"/>
</dbReference>
<feature type="binding site" evidence="7">
    <location>
        <position position="70"/>
    </location>
    <ligand>
        <name>substrate</name>
    </ligand>
</feature>
<dbReference type="eggNOG" id="COG4589">
    <property type="taxonomic scope" value="Bacteria"/>
</dbReference>
<dbReference type="GO" id="GO:0005829">
    <property type="term" value="C:cytosol"/>
    <property type="evidence" value="ECO:0007669"/>
    <property type="project" value="TreeGrafter"/>
</dbReference>
<dbReference type="SUPFAM" id="SSF64005">
    <property type="entry name" value="Undecaprenyl diphosphate synthase"/>
    <property type="match status" value="1"/>
</dbReference>
<dbReference type="PROSITE" id="PS01315">
    <property type="entry name" value="CDS"/>
    <property type="match status" value="1"/>
</dbReference>
<feature type="transmembrane region" description="Helical" evidence="9">
    <location>
        <begin position="353"/>
        <end position="375"/>
    </location>
</feature>
<dbReference type="STRING" id="1268635.Loa_02343"/>
<dbReference type="FunFam" id="3.40.1180.10:FF:000001">
    <property type="entry name" value="(2E,6E)-farnesyl-diphosphate-specific ditrans,polycis-undecaprenyl-diphosphate synthase"/>
    <property type="match status" value="1"/>
</dbReference>
<evidence type="ECO:0000256" key="7">
    <source>
        <dbReference type="HAMAP-Rule" id="MF_01139"/>
    </source>
</evidence>
<dbReference type="InterPro" id="IPR018520">
    <property type="entry name" value="UPP_synth-like_CS"/>
</dbReference>